<dbReference type="AlphaFoldDB" id="A0ABD0YBQ2"/>
<comment type="caution">
    <text evidence="2">The sequence shown here is derived from an EMBL/GenBank/DDBJ whole genome shotgun (WGS) entry which is preliminary data.</text>
</comment>
<name>A0ABD0YBQ2_9HEMI</name>
<accession>A0ABD0YBQ2</accession>
<gene>
    <name evidence="2" type="ORF">AAG570_004922</name>
</gene>
<reference evidence="2 3" key="1">
    <citation type="submission" date="2024-07" db="EMBL/GenBank/DDBJ databases">
        <title>Chromosome-level genome assembly of the water stick insect Ranatra chinensis (Heteroptera: Nepidae).</title>
        <authorList>
            <person name="Liu X."/>
        </authorList>
    </citation>
    <scope>NUCLEOTIDE SEQUENCE [LARGE SCALE GENOMIC DNA]</scope>
    <source>
        <strain evidence="2">Cailab_2021Rc</strain>
        <tissue evidence="2">Muscle</tissue>
    </source>
</reference>
<evidence type="ECO:0000313" key="2">
    <source>
        <dbReference type="EMBL" id="KAL1116448.1"/>
    </source>
</evidence>
<organism evidence="2 3">
    <name type="scientific">Ranatra chinensis</name>
    <dbReference type="NCBI Taxonomy" id="642074"/>
    <lineage>
        <taxon>Eukaryota</taxon>
        <taxon>Metazoa</taxon>
        <taxon>Ecdysozoa</taxon>
        <taxon>Arthropoda</taxon>
        <taxon>Hexapoda</taxon>
        <taxon>Insecta</taxon>
        <taxon>Pterygota</taxon>
        <taxon>Neoptera</taxon>
        <taxon>Paraneoptera</taxon>
        <taxon>Hemiptera</taxon>
        <taxon>Heteroptera</taxon>
        <taxon>Panheteroptera</taxon>
        <taxon>Nepomorpha</taxon>
        <taxon>Nepidae</taxon>
        <taxon>Ranatrinae</taxon>
        <taxon>Ranatra</taxon>
    </lineage>
</organism>
<feature type="compositionally biased region" description="Low complexity" evidence="1">
    <location>
        <begin position="56"/>
        <end position="73"/>
    </location>
</feature>
<keyword evidence="3" id="KW-1185">Reference proteome</keyword>
<dbReference type="Proteomes" id="UP001558652">
    <property type="component" value="Unassembled WGS sequence"/>
</dbReference>
<protein>
    <submittedName>
        <fullName evidence="2">Uncharacterized protein</fullName>
    </submittedName>
</protein>
<sequence>MVPLLNSRTMVGGGHLGHSTFLATPPYPLEPRILPVAEVETLYKLLARSATPCPWRDSTAGGSDSADGRGAASERISGGQEPLHVPARSAAVPPDLQRWGRTHVTPHRPRERL</sequence>
<dbReference type="EMBL" id="JBFDAA010000017">
    <property type="protein sequence ID" value="KAL1116448.1"/>
    <property type="molecule type" value="Genomic_DNA"/>
</dbReference>
<evidence type="ECO:0000256" key="1">
    <source>
        <dbReference type="SAM" id="MobiDB-lite"/>
    </source>
</evidence>
<feature type="compositionally biased region" description="Basic residues" evidence="1">
    <location>
        <begin position="100"/>
        <end position="113"/>
    </location>
</feature>
<proteinExistence type="predicted"/>
<feature type="region of interest" description="Disordered" evidence="1">
    <location>
        <begin position="52"/>
        <end position="113"/>
    </location>
</feature>
<evidence type="ECO:0000313" key="3">
    <source>
        <dbReference type="Proteomes" id="UP001558652"/>
    </source>
</evidence>